<accession>A0A0F9TLV7</accession>
<proteinExistence type="predicted"/>
<evidence type="ECO:0000313" key="1">
    <source>
        <dbReference type="EMBL" id="KKN42418.1"/>
    </source>
</evidence>
<reference evidence="1" key="1">
    <citation type="journal article" date="2015" name="Nature">
        <title>Complex archaea that bridge the gap between prokaryotes and eukaryotes.</title>
        <authorList>
            <person name="Spang A."/>
            <person name="Saw J.H."/>
            <person name="Jorgensen S.L."/>
            <person name="Zaremba-Niedzwiedzka K."/>
            <person name="Martijn J."/>
            <person name="Lind A.E."/>
            <person name="van Eijk R."/>
            <person name="Schleper C."/>
            <person name="Guy L."/>
            <person name="Ettema T.J."/>
        </authorList>
    </citation>
    <scope>NUCLEOTIDE SEQUENCE</scope>
</reference>
<protein>
    <submittedName>
        <fullName evidence="1">Uncharacterized protein</fullName>
    </submittedName>
</protein>
<dbReference type="AlphaFoldDB" id="A0A0F9TLV7"/>
<dbReference type="EMBL" id="LAZR01001582">
    <property type="protein sequence ID" value="KKN42418.1"/>
    <property type="molecule type" value="Genomic_DNA"/>
</dbReference>
<sequence length="74" mass="8254">MKTYPESHQQGTILIENVAIVTRSVEESPLQTGYHLSGDIGIQIAKDGRIWVCIDGIAFIRFSPHPDGKMERTT</sequence>
<comment type="caution">
    <text evidence="1">The sequence shown here is derived from an EMBL/GenBank/DDBJ whole genome shotgun (WGS) entry which is preliminary data.</text>
</comment>
<gene>
    <name evidence="1" type="ORF">LCGC14_0713590</name>
</gene>
<organism evidence="1">
    <name type="scientific">marine sediment metagenome</name>
    <dbReference type="NCBI Taxonomy" id="412755"/>
    <lineage>
        <taxon>unclassified sequences</taxon>
        <taxon>metagenomes</taxon>
        <taxon>ecological metagenomes</taxon>
    </lineage>
</organism>
<name>A0A0F9TLV7_9ZZZZ</name>